<evidence type="ECO:0000256" key="2">
    <source>
        <dbReference type="ARBA" id="ARBA00023015"/>
    </source>
</evidence>
<dbReference type="InterPro" id="IPR051677">
    <property type="entry name" value="AfsR-DnrI-RedD_regulator"/>
</dbReference>
<dbReference type="PROSITE" id="PS51755">
    <property type="entry name" value="OMPR_PHOB"/>
    <property type="match status" value="1"/>
</dbReference>
<protein>
    <recommendedName>
        <fullName evidence="6">OmpR/PhoB-type domain-containing protein</fullName>
    </recommendedName>
</protein>
<keyword evidence="4" id="KW-0804">Transcription</keyword>
<evidence type="ECO:0000313" key="7">
    <source>
        <dbReference type="EMBL" id="PRW65154.1"/>
    </source>
</evidence>
<dbReference type="SUPFAM" id="SSF48452">
    <property type="entry name" value="TPR-like"/>
    <property type="match status" value="1"/>
</dbReference>
<dbReference type="Pfam" id="PF00486">
    <property type="entry name" value="Trans_reg_C"/>
    <property type="match status" value="1"/>
</dbReference>
<dbReference type="InParanoid" id="A0A2T0H1A4"/>
<evidence type="ECO:0000259" key="6">
    <source>
        <dbReference type="PROSITE" id="PS51755"/>
    </source>
</evidence>
<accession>A0A2T0H1A4</accession>
<dbReference type="InterPro" id="IPR016032">
    <property type="entry name" value="Sig_transdc_resp-reg_C-effctor"/>
</dbReference>
<dbReference type="SUPFAM" id="SSF46894">
    <property type="entry name" value="C-terminal effector domain of the bipartite response regulators"/>
    <property type="match status" value="1"/>
</dbReference>
<evidence type="ECO:0000256" key="5">
    <source>
        <dbReference type="PROSITE-ProRule" id="PRU01091"/>
    </source>
</evidence>
<dbReference type="CDD" id="cd15831">
    <property type="entry name" value="BTAD"/>
    <property type="match status" value="1"/>
</dbReference>
<dbReference type="PANTHER" id="PTHR35807">
    <property type="entry name" value="TRANSCRIPTIONAL REGULATOR REDD-RELATED"/>
    <property type="match status" value="1"/>
</dbReference>
<organism evidence="7 8">
    <name type="scientific">Actinopolyspora mortivallis</name>
    <dbReference type="NCBI Taxonomy" id="33906"/>
    <lineage>
        <taxon>Bacteria</taxon>
        <taxon>Bacillati</taxon>
        <taxon>Actinomycetota</taxon>
        <taxon>Actinomycetes</taxon>
        <taxon>Actinopolysporales</taxon>
        <taxon>Actinopolysporaceae</taxon>
        <taxon>Actinopolyspora</taxon>
    </lineage>
</organism>
<evidence type="ECO:0000256" key="3">
    <source>
        <dbReference type="ARBA" id="ARBA00023125"/>
    </source>
</evidence>
<feature type="domain" description="OmpR/PhoB-type" evidence="6">
    <location>
        <begin position="1"/>
        <end position="90"/>
    </location>
</feature>
<dbReference type="GO" id="GO:0000160">
    <property type="term" value="P:phosphorelay signal transduction system"/>
    <property type="evidence" value="ECO:0007669"/>
    <property type="project" value="InterPro"/>
</dbReference>
<dbReference type="InterPro" id="IPR001867">
    <property type="entry name" value="OmpR/PhoB-type_DNA-bd"/>
</dbReference>
<dbReference type="SMART" id="SM00862">
    <property type="entry name" value="Trans_reg_C"/>
    <property type="match status" value="1"/>
</dbReference>
<dbReference type="InterPro" id="IPR011990">
    <property type="entry name" value="TPR-like_helical_dom_sf"/>
</dbReference>
<reference evidence="7 8" key="1">
    <citation type="submission" date="2018-03" db="EMBL/GenBank/DDBJ databases">
        <title>Actinopolyspora mortivallis from Sahara, screening for active biomolecules.</title>
        <authorList>
            <person name="Selama O."/>
            <person name="Wellington E.M.H."/>
            <person name="Hacene H."/>
        </authorList>
    </citation>
    <scope>NUCLEOTIDE SEQUENCE [LARGE SCALE GENOMIC DNA]</scope>
    <source>
        <strain evidence="7 8">M5A</strain>
    </source>
</reference>
<proteinExistence type="inferred from homology"/>
<dbReference type="EMBL" id="PVSR01000001">
    <property type="protein sequence ID" value="PRW65154.1"/>
    <property type="molecule type" value="Genomic_DNA"/>
</dbReference>
<keyword evidence="3 5" id="KW-0238">DNA-binding</keyword>
<gene>
    <name evidence="7" type="ORF">CEP50_01100</name>
</gene>
<keyword evidence="2" id="KW-0805">Transcription regulation</keyword>
<dbReference type="Gene3D" id="1.25.40.10">
    <property type="entry name" value="Tetratricopeptide repeat domain"/>
    <property type="match status" value="1"/>
</dbReference>
<sequence length="247" mass="27650">MCVCDSAGEQAEISGDIRRTLLALLLLNAGKVVPREQLEEELWPEGLPQRGANALQAHVARLRRDLDRILGPERGGRRITTSRLGYSLDLEPEELDLLVFESLRGKSREIADSDPATASDMLRRGLDLWRGPALADVRERSPRLYAAAVQAEEYHTLAMEDFIALNIRLGNHEEVIGRLKALTTRYPHRERLFEQLILALGRTGRRVEAADVFRRIRKEMVAEFGIEPSSALNRTVQEVLGGDHGGS</sequence>
<name>A0A2T0H1A4_ACTMO</name>
<evidence type="ECO:0000256" key="4">
    <source>
        <dbReference type="ARBA" id="ARBA00023163"/>
    </source>
</evidence>
<keyword evidence="8" id="KW-1185">Reference proteome</keyword>
<dbReference type="AlphaFoldDB" id="A0A2T0H1A4"/>
<feature type="DNA-binding region" description="OmpR/PhoB-type" evidence="5">
    <location>
        <begin position="1"/>
        <end position="90"/>
    </location>
</feature>
<comment type="caution">
    <text evidence="7">The sequence shown here is derived from an EMBL/GenBank/DDBJ whole genome shotgun (WGS) entry which is preliminary data.</text>
</comment>
<dbReference type="Pfam" id="PF03704">
    <property type="entry name" value="BTAD"/>
    <property type="match status" value="1"/>
</dbReference>
<dbReference type="STRING" id="1050202.GCA_000384035_01075"/>
<dbReference type="GO" id="GO:0006355">
    <property type="term" value="P:regulation of DNA-templated transcription"/>
    <property type="evidence" value="ECO:0007669"/>
    <property type="project" value="InterPro"/>
</dbReference>
<evidence type="ECO:0000313" key="8">
    <source>
        <dbReference type="Proteomes" id="UP000239352"/>
    </source>
</evidence>
<dbReference type="SMART" id="SM01043">
    <property type="entry name" value="BTAD"/>
    <property type="match status" value="1"/>
</dbReference>
<dbReference type="Gene3D" id="1.10.10.10">
    <property type="entry name" value="Winged helix-like DNA-binding domain superfamily/Winged helix DNA-binding domain"/>
    <property type="match status" value="1"/>
</dbReference>
<dbReference type="InterPro" id="IPR036388">
    <property type="entry name" value="WH-like_DNA-bd_sf"/>
</dbReference>
<comment type="similarity">
    <text evidence="1">Belongs to the AfsR/DnrI/RedD regulatory family.</text>
</comment>
<dbReference type="Proteomes" id="UP000239352">
    <property type="component" value="Unassembled WGS sequence"/>
</dbReference>
<evidence type="ECO:0000256" key="1">
    <source>
        <dbReference type="ARBA" id="ARBA00005820"/>
    </source>
</evidence>
<dbReference type="GO" id="GO:0003677">
    <property type="term" value="F:DNA binding"/>
    <property type="evidence" value="ECO:0007669"/>
    <property type="project" value="UniProtKB-UniRule"/>
</dbReference>
<dbReference type="InterPro" id="IPR005158">
    <property type="entry name" value="BTAD"/>
</dbReference>
<dbReference type="PANTHER" id="PTHR35807:SF1">
    <property type="entry name" value="TRANSCRIPTIONAL REGULATOR REDD"/>
    <property type="match status" value="1"/>
</dbReference>
<dbReference type="FunCoup" id="A0A2T0H1A4">
    <property type="interactions" value="1"/>
</dbReference>